<organism evidence="1 2">
    <name type="scientific">Riemerella anatipestifer</name>
    <name type="common">Moraxella anatipestifer</name>
    <dbReference type="NCBI Taxonomy" id="34085"/>
    <lineage>
        <taxon>Bacteria</taxon>
        <taxon>Pseudomonadati</taxon>
        <taxon>Bacteroidota</taxon>
        <taxon>Flavobacteriia</taxon>
        <taxon>Flavobacteriales</taxon>
        <taxon>Weeksellaceae</taxon>
        <taxon>Riemerella</taxon>
    </lineage>
</organism>
<dbReference type="AlphaFoldDB" id="A0AAP3ET82"/>
<name>A0AAP3ET82_RIEAN</name>
<dbReference type="Proteomes" id="UP001207440">
    <property type="component" value="Unassembled WGS sequence"/>
</dbReference>
<evidence type="ECO:0000313" key="1">
    <source>
        <dbReference type="EMBL" id="MCW0522912.1"/>
    </source>
</evidence>
<protein>
    <submittedName>
        <fullName evidence="1">Uncharacterized protein</fullName>
    </submittedName>
</protein>
<evidence type="ECO:0000313" key="2">
    <source>
        <dbReference type="Proteomes" id="UP001207440"/>
    </source>
</evidence>
<sequence>MTTKTTKLSVFAFLGLGLVAYGQYNGKVGINTPYPNATLEIQISDANKSGNTKEGILIPNVSADRAENMGTGLEDGTLLFIGSGAANATGTTSNYNGKGFYYFDKTAIKWVKVGAASTTKEFTARLGQTVSPSYEWTKEGGISSGKEIGLADFYEFTTNAGALKLPAPSAHKGAIIHFKNSTGGTLNYTGTNGVDFPSETSSITASSAQMVWSDGAKWYLIGGRN</sequence>
<dbReference type="EMBL" id="JAOZYT010000004">
    <property type="protein sequence ID" value="MCW0522912.1"/>
    <property type="molecule type" value="Genomic_DNA"/>
</dbReference>
<comment type="caution">
    <text evidence="1">The sequence shown here is derived from an EMBL/GenBank/DDBJ whole genome shotgun (WGS) entry which is preliminary data.</text>
</comment>
<proteinExistence type="predicted"/>
<dbReference type="RefSeq" id="WP_064969360.1">
    <property type="nucleotide sequence ID" value="NZ_CP029760.1"/>
</dbReference>
<reference evidence="1" key="1">
    <citation type="submission" date="2022-10" db="EMBL/GenBank/DDBJ databases">
        <title>Sifting through the core-genome to identify putative cross-protective antigens against Riemerella anatipestifer.</title>
        <authorList>
            <person name="Zheng X."/>
            <person name="Zhang W."/>
        </authorList>
    </citation>
    <scope>NUCLEOTIDE SEQUENCE</scope>
    <source>
        <strain evidence="1">ZWRA178</strain>
    </source>
</reference>
<accession>A0AAP3ET82</accession>
<gene>
    <name evidence="1" type="ORF">OKE68_01075</name>
</gene>